<dbReference type="AlphaFoldDB" id="A0A4U7B0X8"/>
<feature type="transmembrane region" description="Helical" evidence="7">
    <location>
        <begin position="88"/>
        <end position="106"/>
    </location>
</feature>
<evidence type="ECO:0000256" key="3">
    <source>
        <dbReference type="ARBA" id="ARBA00022692"/>
    </source>
</evidence>
<reference evidence="8 9" key="1">
    <citation type="submission" date="2018-02" db="EMBL/GenBank/DDBJ databases">
        <title>Draft genome sequences of Elsinoe sp., causing black scab on jojoba.</title>
        <authorList>
            <person name="Stodart B."/>
            <person name="Jeffress S."/>
            <person name="Ash G."/>
            <person name="Arun Chinnappa K."/>
        </authorList>
    </citation>
    <scope>NUCLEOTIDE SEQUENCE [LARGE SCALE GENOMIC DNA]</scope>
    <source>
        <strain evidence="8 9">Hillstone_2</strain>
    </source>
</reference>
<evidence type="ECO:0000256" key="1">
    <source>
        <dbReference type="ARBA" id="ARBA00004141"/>
    </source>
</evidence>
<feature type="transmembrane region" description="Helical" evidence="7">
    <location>
        <begin position="25"/>
        <end position="44"/>
    </location>
</feature>
<dbReference type="Pfam" id="PF03006">
    <property type="entry name" value="HlyIII"/>
    <property type="match status" value="1"/>
</dbReference>
<dbReference type="InterPro" id="IPR004254">
    <property type="entry name" value="AdipoR/HlyIII-related"/>
</dbReference>
<dbReference type="GO" id="GO:0016020">
    <property type="term" value="C:membrane"/>
    <property type="evidence" value="ECO:0007669"/>
    <property type="project" value="UniProtKB-SubCell"/>
</dbReference>
<feature type="transmembrane region" description="Helical" evidence="7">
    <location>
        <begin position="56"/>
        <end position="76"/>
    </location>
</feature>
<feature type="binding site" evidence="6">
    <location>
        <position position="129"/>
    </location>
    <ligand>
        <name>Zn(2+)</name>
        <dbReference type="ChEBI" id="CHEBI:29105"/>
    </ligand>
</feature>
<evidence type="ECO:0000256" key="7">
    <source>
        <dbReference type="SAM" id="Phobius"/>
    </source>
</evidence>
<evidence type="ECO:0000256" key="5">
    <source>
        <dbReference type="ARBA" id="ARBA00023136"/>
    </source>
</evidence>
<keyword evidence="8" id="KW-0675">Receptor</keyword>
<comment type="caution">
    <text evidence="8">The sequence shown here is derived from an EMBL/GenBank/DDBJ whole genome shotgun (WGS) entry which is preliminary data.</text>
</comment>
<feature type="transmembrane region" description="Helical" evidence="7">
    <location>
        <begin position="127"/>
        <end position="144"/>
    </location>
</feature>
<dbReference type="GO" id="GO:0006882">
    <property type="term" value="P:intracellular zinc ion homeostasis"/>
    <property type="evidence" value="ECO:0007669"/>
    <property type="project" value="TreeGrafter"/>
</dbReference>
<dbReference type="GO" id="GO:0038023">
    <property type="term" value="F:signaling receptor activity"/>
    <property type="evidence" value="ECO:0007669"/>
    <property type="project" value="TreeGrafter"/>
</dbReference>
<dbReference type="GO" id="GO:0046872">
    <property type="term" value="F:metal ion binding"/>
    <property type="evidence" value="ECO:0007669"/>
    <property type="project" value="UniProtKB-KW"/>
</dbReference>
<keyword evidence="6" id="KW-0479">Metal-binding</keyword>
<keyword evidence="3 7" id="KW-0812">Transmembrane</keyword>
<keyword evidence="4 7" id="KW-1133">Transmembrane helix</keyword>
<comment type="similarity">
    <text evidence="2">Belongs to the ADIPOR family.</text>
</comment>
<feature type="binding site" evidence="6">
    <location>
        <position position="125"/>
    </location>
    <ligand>
        <name>Zn(2+)</name>
        <dbReference type="ChEBI" id="CHEBI:29105"/>
    </ligand>
</feature>
<accession>A0A4U7B0X8</accession>
<evidence type="ECO:0000256" key="4">
    <source>
        <dbReference type="ARBA" id="ARBA00022989"/>
    </source>
</evidence>
<dbReference type="PANTHER" id="PTHR20855">
    <property type="entry name" value="ADIPOR/PROGESTIN RECEPTOR-RELATED"/>
    <property type="match status" value="1"/>
</dbReference>
<organism evidence="8 9">
    <name type="scientific">Elsinoe australis</name>
    <dbReference type="NCBI Taxonomy" id="40998"/>
    <lineage>
        <taxon>Eukaryota</taxon>
        <taxon>Fungi</taxon>
        <taxon>Dikarya</taxon>
        <taxon>Ascomycota</taxon>
        <taxon>Pezizomycotina</taxon>
        <taxon>Dothideomycetes</taxon>
        <taxon>Dothideomycetidae</taxon>
        <taxon>Myriangiales</taxon>
        <taxon>Elsinoaceae</taxon>
        <taxon>Elsinoe</taxon>
    </lineage>
</organism>
<sequence>MALILADFVTGEYLGFYCEPNLRNLYWGLIGLFTASTALFVLHAKYQSHEYRNMRVAAFTALGMSAFVPIIHGMLLYDMADFAARSGLYWYLAEGVIVAVAVLLFVTKLPESWRPGSFDIYGSSHQWFHILTVGTVLLHLRGLWAGE</sequence>
<proteinExistence type="inferred from homology"/>
<dbReference type="Proteomes" id="UP000308133">
    <property type="component" value="Unassembled WGS sequence"/>
</dbReference>
<evidence type="ECO:0000256" key="6">
    <source>
        <dbReference type="PIRSR" id="PIRSR604254-1"/>
    </source>
</evidence>
<name>A0A4U7B0X8_9PEZI</name>
<dbReference type="PANTHER" id="PTHR20855:SF52">
    <property type="entry name" value="ADIPONECTIN RECEPTOR PROTEIN"/>
    <property type="match status" value="1"/>
</dbReference>
<gene>
    <name evidence="8" type="ORF">C1H76_4730</name>
</gene>
<keyword evidence="5 7" id="KW-0472">Membrane</keyword>
<comment type="subcellular location">
    <subcellularLocation>
        <location evidence="1">Membrane</location>
        <topology evidence="1">Multi-pass membrane protein</topology>
    </subcellularLocation>
</comment>
<protein>
    <submittedName>
        <fullName evidence="8">Putative ADIPOR-like receptor 5</fullName>
    </submittedName>
</protein>
<evidence type="ECO:0000313" key="9">
    <source>
        <dbReference type="Proteomes" id="UP000308133"/>
    </source>
</evidence>
<dbReference type="EMBL" id="PTQR01000059">
    <property type="protein sequence ID" value="TKX22991.1"/>
    <property type="molecule type" value="Genomic_DNA"/>
</dbReference>
<keyword evidence="6" id="KW-0862">Zinc</keyword>
<evidence type="ECO:0000313" key="8">
    <source>
        <dbReference type="EMBL" id="TKX22991.1"/>
    </source>
</evidence>
<evidence type="ECO:0000256" key="2">
    <source>
        <dbReference type="ARBA" id="ARBA00007018"/>
    </source>
</evidence>